<accession>A0AAE1LRA6</accession>
<proteinExistence type="inferred from homology"/>
<dbReference type="PROSITE" id="PS00134">
    <property type="entry name" value="TRYPSIN_HIS"/>
    <property type="match status" value="1"/>
</dbReference>
<dbReference type="SUPFAM" id="SSF100895">
    <property type="entry name" value="Kazal-type serine protease inhibitors"/>
    <property type="match status" value="1"/>
</dbReference>
<dbReference type="InterPro" id="IPR051487">
    <property type="entry name" value="Ser/Thr_Proteases_Immune/Dev"/>
</dbReference>
<reference evidence="5" key="1">
    <citation type="submission" date="2021-07" db="EMBL/GenBank/DDBJ databases">
        <authorList>
            <person name="Catto M.A."/>
            <person name="Jacobson A."/>
            <person name="Kennedy G."/>
            <person name="Labadie P."/>
            <person name="Hunt B.G."/>
            <person name="Srinivasan R."/>
        </authorList>
    </citation>
    <scope>NUCLEOTIDE SEQUENCE</scope>
    <source>
        <strain evidence="5">PL_HMW_Pooled</strain>
        <tissue evidence="5">Head</tissue>
    </source>
</reference>
<feature type="signal peptide" evidence="3">
    <location>
        <begin position="1"/>
        <end position="19"/>
    </location>
</feature>
<dbReference type="FunFam" id="2.40.10.10:FF:000068">
    <property type="entry name" value="transmembrane protease serine 2"/>
    <property type="match status" value="1"/>
</dbReference>
<dbReference type="EMBL" id="JAHWGI010001289">
    <property type="protein sequence ID" value="KAK3927502.1"/>
    <property type="molecule type" value="Genomic_DNA"/>
</dbReference>
<dbReference type="InterPro" id="IPR043504">
    <property type="entry name" value="Peptidase_S1_PA_chymotrypsin"/>
</dbReference>
<dbReference type="AlphaFoldDB" id="A0AAE1LRA6"/>
<feature type="domain" description="Peptidase S1" evidence="4">
    <location>
        <begin position="37"/>
        <end position="281"/>
    </location>
</feature>
<evidence type="ECO:0000259" key="4">
    <source>
        <dbReference type="PROSITE" id="PS50240"/>
    </source>
</evidence>
<dbReference type="GO" id="GO:0004252">
    <property type="term" value="F:serine-type endopeptidase activity"/>
    <property type="evidence" value="ECO:0007669"/>
    <property type="project" value="InterPro"/>
</dbReference>
<keyword evidence="6" id="KW-1185">Reference proteome</keyword>
<dbReference type="CDD" id="cd00190">
    <property type="entry name" value="Tryp_SPc"/>
    <property type="match status" value="1"/>
</dbReference>
<keyword evidence="3" id="KW-0732">Signal</keyword>
<dbReference type="SMART" id="SM00020">
    <property type="entry name" value="Tryp_SPc"/>
    <property type="match status" value="1"/>
</dbReference>
<evidence type="ECO:0000313" key="6">
    <source>
        <dbReference type="Proteomes" id="UP001219518"/>
    </source>
</evidence>
<gene>
    <name evidence="5" type="ORF">KUF71_015787</name>
</gene>
<dbReference type="InterPro" id="IPR018114">
    <property type="entry name" value="TRYPSIN_HIS"/>
</dbReference>
<protein>
    <submittedName>
        <fullName evidence="5">Clotting factor C</fullName>
    </submittedName>
</protein>
<dbReference type="Gene3D" id="3.30.60.30">
    <property type="match status" value="1"/>
</dbReference>
<dbReference type="PANTHER" id="PTHR24256">
    <property type="entry name" value="TRYPTASE-RELATED"/>
    <property type="match status" value="1"/>
</dbReference>
<dbReference type="Gene3D" id="2.40.10.10">
    <property type="entry name" value="Trypsin-like serine proteases"/>
    <property type="match status" value="1"/>
</dbReference>
<dbReference type="PROSITE" id="PS50240">
    <property type="entry name" value="TRYPSIN_DOM"/>
    <property type="match status" value="1"/>
</dbReference>
<dbReference type="InterPro" id="IPR036058">
    <property type="entry name" value="Kazal_dom_sf"/>
</dbReference>
<evidence type="ECO:0000313" key="5">
    <source>
        <dbReference type="EMBL" id="KAK3927502.1"/>
    </source>
</evidence>
<comment type="caution">
    <text evidence="5">The sequence shown here is derived from an EMBL/GenBank/DDBJ whole genome shotgun (WGS) entry which is preliminary data.</text>
</comment>
<dbReference type="InterPro" id="IPR001314">
    <property type="entry name" value="Peptidase_S1A"/>
</dbReference>
<keyword evidence="1" id="KW-1015">Disulfide bond</keyword>
<evidence type="ECO:0000256" key="3">
    <source>
        <dbReference type="SAM" id="SignalP"/>
    </source>
</evidence>
<evidence type="ECO:0000256" key="2">
    <source>
        <dbReference type="ARBA" id="ARBA00024195"/>
    </source>
</evidence>
<dbReference type="InterPro" id="IPR009003">
    <property type="entry name" value="Peptidase_S1_PA"/>
</dbReference>
<feature type="chain" id="PRO_5042143651" evidence="3">
    <location>
        <begin position="20"/>
        <end position="508"/>
    </location>
</feature>
<dbReference type="GO" id="GO:0006508">
    <property type="term" value="P:proteolysis"/>
    <property type="evidence" value="ECO:0007669"/>
    <property type="project" value="InterPro"/>
</dbReference>
<dbReference type="Proteomes" id="UP001219518">
    <property type="component" value="Unassembled WGS sequence"/>
</dbReference>
<reference evidence="5" key="2">
    <citation type="journal article" date="2023" name="BMC Genomics">
        <title>Pest status, molecular evolution, and epigenetic factors derived from the genome assembly of Frankliniella fusca, a thysanopteran phytovirus vector.</title>
        <authorList>
            <person name="Catto M.A."/>
            <person name="Labadie P.E."/>
            <person name="Jacobson A.L."/>
            <person name="Kennedy G.G."/>
            <person name="Srinivasan R."/>
            <person name="Hunt B.G."/>
        </authorList>
    </citation>
    <scope>NUCLEOTIDE SEQUENCE</scope>
    <source>
        <strain evidence="5">PL_HMW_Pooled</strain>
    </source>
</reference>
<dbReference type="Pfam" id="PF00089">
    <property type="entry name" value="Trypsin"/>
    <property type="match status" value="1"/>
</dbReference>
<dbReference type="SMART" id="SM00696">
    <property type="entry name" value="DM9"/>
    <property type="match status" value="1"/>
</dbReference>
<dbReference type="Pfam" id="PF11901">
    <property type="entry name" value="DM9"/>
    <property type="match status" value="1"/>
</dbReference>
<comment type="similarity">
    <text evidence="2">Belongs to the peptidase S1 family. CLIP subfamily.</text>
</comment>
<dbReference type="SUPFAM" id="SSF50494">
    <property type="entry name" value="Trypsin-like serine proteases"/>
    <property type="match status" value="1"/>
</dbReference>
<organism evidence="5 6">
    <name type="scientific">Frankliniella fusca</name>
    <dbReference type="NCBI Taxonomy" id="407009"/>
    <lineage>
        <taxon>Eukaryota</taxon>
        <taxon>Metazoa</taxon>
        <taxon>Ecdysozoa</taxon>
        <taxon>Arthropoda</taxon>
        <taxon>Hexapoda</taxon>
        <taxon>Insecta</taxon>
        <taxon>Pterygota</taxon>
        <taxon>Neoptera</taxon>
        <taxon>Paraneoptera</taxon>
        <taxon>Thysanoptera</taxon>
        <taxon>Terebrantia</taxon>
        <taxon>Thripoidea</taxon>
        <taxon>Thripidae</taxon>
        <taxon>Frankliniella</taxon>
    </lineage>
</organism>
<evidence type="ECO:0000256" key="1">
    <source>
        <dbReference type="ARBA" id="ARBA00023157"/>
    </source>
</evidence>
<dbReference type="PRINTS" id="PR00722">
    <property type="entry name" value="CHYMOTRYPSIN"/>
</dbReference>
<sequence>MWTLPILAICLLEIHLSAGVVLPKECGISSAKGTAFIINGKNATASEFPWHVGLYLISQNMSQFCGGTLVHPRLVMTAAHCMYTDNKLIDPKDLKVSVGSAVRDWEAKVEEAQKRSVSRIFPHPHFRGRRRFYADDIALIELESPVTVNAFILPVCLDWQGNKLGSLKKGDVGKVVGWGLNADNKPSPYLQSAELPYIPFNECVDAVPADFLPFLNYDKFCAGHIDGASVAPGDSGGGLAFERNGLWYLQGIVSVGVTQKLSYSAFTRVDAYTEWINQIVEAISSAGIRWELMSRSQTLPQGALKGGFQRIDNKDYPHYVGRIFHKNAIIPATVTKYGGPWTAYAVVDGKSRSDETFEVAIAEEKNTRWLPGAKGKVPVGAAAAGVSDDGETVYACRAFDQERKQGNHILMMTPGASVLHCSKLLDPKAIDFTGTVVMCCESSEPEPCPSVCGLIFQPVCAVDQDRRLIRTFANDCLRRESNCRFGTRYARLFEGICRLDSIRPNNNS</sequence>
<name>A0AAE1LRA6_9NEOP</name>
<dbReference type="InterPro" id="IPR006616">
    <property type="entry name" value="DM9_repeat"/>
</dbReference>
<dbReference type="InterPro" id="IPR001254">
    <property type="entry name" value="Trypsin_dom"/>
</dbReference>